<evidence type="ECO:0000256" key="1">
    <source>
        <dbReference type="ARBA" id="ARBA00004651"/>
    </source>
</evidence>
<gene>
    <name evidence="7" type="primary">wzx</name>
    <name evidence="7" type="ORF">GCM10022410_13330</name>
</gene>
<comment type="caution">
    <text evidence="7">The sequence shown here is derived from an EMBL/GenBank/DDBJ whole genome shotgun (WGS) entry which is preliminary data.</text>
</comment>
<dbReference type="Proteomes" id="UP001501734">
    <property type="component" value="Unassembled WGS sequence"/>
</dbReference>
<evidence type="ECO:0000256" key="5">
    <source>
        <dbReference type="ARBA" id="ARBA00023136"/>
    </source>
</evidence>
<keyword evidence="3 6" id="KW-0812">Transmembrane</keyword>
<feature type="transmembrane region" description="Helical" evidence="6">
    <location>
        <begin position="274"/>
        <end position="296"/>
    </location>
</feature>
<keyword evidence="4 6" id="KW-1133">Transmembrane helix</keyword>
<proteinExistence type="predicted"/>
<dbReference type="EMBL" id="BAABDL010000071">
    <property type="protein sequence ID" value="GAA4068745.1"/>
    <property type="molecule type" value="Genomic_DNA"/>
</dbReference>
<evidence type="ECO:0000313" key="8">
    <source>
        <dbReference type="Proteomes" id="UP001501734"/>
    </source>
</evidence>
<keyword evidence="8" id="KW-1185">Reference proteome</keyword>
<dbReference type="InterPro" id="IPR050833">
    <property type="entry name" value="Poly_Biosynth_Transport"/>
</dbReference>
<evidence type="ECO:0000313" key="7">
    <source>
        <dbReference type="EMBL" id="GAA4068745.1"/>
    </source>
</evidence>
<feature type="transmembrane region" description="Helical" evidence="6">
    <location>
        <begin position="317"/>
        <end position="339"/>
    </location>
</feature>
<feature type="transmembrane region" description="Helical" evidence="6">
    <location>
        <begin position="39"/>
        <end position="58"/>
    </location>
</feature>
<dbReference type="PANTHER" id="PTHR30250">
    <property type="entry name" value="PST FAMILY PREDICTED COLANIC ACID TRANSPORTER"/>
    <property type="match status" value="1"/>
</dbReference>
<dbReference type="NCBIfam" id="NF041503">
    <property type="entry name" value="WZX_like"/>
    <property type="match status" value="1"/>
</dbReference>
<feature type="transmembrane region" description="Helical" evidence="6">
    <location>
        <begin position="104"/>
        <end position="124"/>
    </location>
</feature>
<keyword evidence="5 6" id="KW-0472">Membrane</keyword>
<organism evidence="7 8">
    <name type="scientific">Amphibacillus indicireducens</name>
    <dbReference type="NCBI Taxonomy" id="1076330"/>
    <lineage>
        <taxon>Bacteria</taxon>
        <taxon>Bacillati</taxon>
        <taxon>Bacillota</taxon>
        <taxon>Bacilli</taxon>
        <taxon>Bacillales</taxon>
        <taxon>Bacillaceae</taxon>
        <taxon>Amphibacillus</taxon>
    </lineage>
</organism>
<feature type="transmembrane region" description="Helical" evidence="6">
    <location>
        <begin position="391"/>
        <end position="408"/>
    </location>
</feature>
<evidence type="ECO:0000256" key="3">
    <source>
        <dbReference type="ARBA" id="ARBA00022692"/>
    </source>
</evidence>
<comment type="subcellular location">
    <subcellularLocation>
        <location evidence="1">Cell membrane</location>
        <topology evidence="1">Multi-pass membrane protein</topology>
    </subcellularLocation>
</comment>
<name>A0ABP7VJR8_9BACI</name>
<sequence length="466" mass="53406">MDIDKKDIIWSYFSQILQFAASIIILPIVLIRLSEFDISMYYIFTSIGLFINLVDFGLQPTLSRFVSYIYSGAQTLIREGFVGSETNSVNYRLLKELVVSVKRIYGFLTISILLILGTLGTFYISSLASQDYRTTMIAWILYLISACFNLFYYYYTPLLIGRGLIKESHKTIVFSKLSYILIAYIGVALGYGLIAISLANLIGSFVNRFLSHIMFFDEETKRKFQAIDVRVRVKETLSIIGHSSIRMGLVSLGTFLTYRSNIFFASKYLSIEQVASYGLSIQIVTLLVKIATLFFNTMLPKFNNLRFLEKKDEYKRLFIMSWGIMVITYLSGATVIVLFGNRILEIIGSNALLLSDELLLFMLLTFLLEINHGISMSFLSTNNIIEYHRSSIFTGIATVVIAFISLEYLNLNVYGLLIAQFISSLAYNNWKWPLEVKKLLSSNYYEYIKTFVDISKHELRKVRKNA</sequence>
<feature type="transmembrane region" description="Helical" evidence="6">
    <location>
        <begin position="136"/>
        <end position="156"/>
    </location>
</feature>
<accession>A0ABP7VJR8</accession>
<reference evidence="8" key="1">
    <citation type="journal article" date="2019" name="Int. J. Syst. Evol. Microbiol.">
        <title>The Global Catalogue of Microorganisms (GCM) 10K type strain sequencing project: providing services to taxonomists for standard genome sequencing and annotation.</title>
        <authorList>
            <consortium name="The Broad Institute Genomics Platform"/>
            <consortium name="The Broad Institute Genome Sequencing Center for Infectious Disease"/>
            <person name="Wu L."/>
            <person name="Ma J."/>
        </authorList>
    </citation>
    <scope>NUCLEOTIDE SEQUENCE [LARGE SCALE GENOMIC DNA]</scope>
    <source>
        <strain evidence="8">JCM 17250</strain>
    </source>
</reference>
<feature type="transmembrane region" description="Helical" evidence="6">
    <location>
        <begin position="12"/>
        <end position="33"/>
    </location>
</feature>
<protein>
    <submittedName>
        <fullName evidence="7">O-unit flippase-like protein</fullName>
    </submittedName>
</protein>
<feature type="transmembrane region" description="Helical" evidence="6">
    <location>
        <begin position="177"/>
        <end position="202"/>
    </location>
</feature>
<dbReference type="InterPro" id="IPR048122">
    <property type="entry name" value="WZX-like"/>
</dbReference>
<dbReference type="RefSeq" id="WP_344911556.1">
    <property type="nucleotide sequence ID" value="NZ_BAABDL010000071.1"/>
</dbReference>
<evidence type="ECO:0000256" key="4">
    <source>
        <dbReference type="ARBA" id="ARBA00022989"/>
    </source>
</evidence>
<evidence type="ECO:0000256" key="2">
    <source>
        <dbReference type="ARBA" id="ARBA00022475"/>
    </source>
</evidence>
<dbReference type="PANTHER" id="PTHR30250:SF26">
    <property type="entry name" value="PSMA PROTEIN"/>
    <property type="match status" value="1"/>
</dbReference>
<keyword evidence="2" id="KW-1003">Cell membrane</keyword>
<evidence type="ECO:0000256" key="6">
    <source>
        <dbReference type="SAM" id="Phobius"/>
    </source>
</evidence>